<dbReference type="Pfam" id="PF00378">
    <property type="entry name" value="ECH_1"/>
    <property type="match status" value="1"/>
</dbReference>
<evidence type="ECO:0000313" key="5">
    <source>
        <dbReference type="Proteomes" id="UP000196531"/>
    </source>
</evidence>
<dbReference type="InterPro" id="IPR029045">
    <property type="entry name" value="ClpP/crotonase-like_dom_sf"/>
</dbReference>
<dbReference type="Proteomes" id="UP000196531">
    <property type="component" value="Unassembled WGS sequence"/>
</dbReference>
<comment type="similarity">
    <text evidence="1 3">Belongs to the enoyl-CoA hydratase/isomerase family.</text>
</comment>
<dbReference type="AlphaFoldDB" id="A0A1Y5F9N4"/>
<protein>
    <recommendedName>
        <fullName evidence="6">Enoyl-CoA hydratase</fullName>
    </recommendedName>
</protein>
<dbReference type="InterPro" id="IPR018376">
    <property type="entry name" value="Enoyl-CoA_hyd/isom_CS"/>
</dbReference>
<evidence type="ECO:0000313" key="4">
    <source>
        <dbReference type="EMBL" id="OUR97851.1"/>
    </source>
</evidence>
<keyword evidence="2" id="KW-0456">Lyase</keyword>
<dbReference type="EMBL" id="MAAO01000005">
    <property type="protein sequence ID" value="OUR97851.1"/>
    <property type="molecule type" value="Genomic_DNA"/>
</dbReference>
<dbReference type="Gene3D" id="1.10.12.10">
    <property type="entry name" value="Lyase 2-enoyl-coa Hydratase, Chain A, domain 2"/>
    <property type="match status" value="1"/>
</dbReference>
<dbReference type="PANTHER" id="PTHR11941:SF133">
    <property type="entry name" value="1,2-EPOXYPHENYLACETYL-COA ISOMERASE"/>
    <property type="match status" value="1"/>
</dbReference>
<dbReference type="SUPFAM" id="SSF52096">
    <property type="entry name" value="ClpP/crotonase"/>
    <property type="match status" value="1"/>
</dbReference>
<dbReference type="PROSITE" id="PS00166">
    <property type="entry name" value="ENOYL_COA_HYDRATASE"/>
    <property type="match status" value="1"/>
</dbReference>
<name>A0A1Y5F9N4_9BACT</name>
<dbReference type="InterPro" id="IPR014748">
    <property type="entry name" value="Enoyl-CoA_hydra_C"/>
</dbReference>
<evidence type="ECO:0000256" key="3">
    <source>
        <dbReference type="RuleBase" id="RU003707"/>
    </source>
</evidence>
<organism evidence="4 5">
    <name type="scientific">Halobacteriovorax marinus</name>
    <dbReference type="NCBI Taxonomy" id="97084"/>
    <lineage>
        <taxon>Bacteria</taxon>
        <taxon>Pseudomonadati</taxon>
        <taxon>Bdellovibrionota</taxon>
        <taxon>Bacteriovoracia</taxon>
        <taxon>Bacteriovoracales</taxon>
        <taxon>Halobacteriovoraceae</taxon>
        <taxon>Halobacteriovorax</taxon>
    </lineage>
</organism>
<dbReference type="Gene3D" id="3.90.226.10">
    <property type="entry name" value="2-enoyl-CoA Hydratase, Chain A, domain 1"/>
    <property type="match status" value="1"/>
</dbReference>
<dbReference type="GO" id="GO:0016829">
    <property type="term" value="F:lyase activity"/>
    <property type="evidence" value="ECO:0007669"/>
    <property type="project" value="UniProtKB-KW"/>
</dbReference>
<evidence type="ECO:0000256" key="2">
    <source>
        <dbReference type="ARBA" id="ARBA00023239"/>
    </source>
</evidence>
<reference evidence="5" key="1">
    <citation type="journal article" date="2017" name="Proc. Natl. Acad. Sci. U.S.A.">
        <title>Simulation of Deepwater Horizon oil plume reveals substrate specialization within a complex community of hydrocarbon-degraders.</title>
        <authorList>
            <person name="Hu P."/>
            <person name="Dubinsky E.A."/>
            <person name="Probst A.J."/>
            <person name="Wang J."/>
            <person name="Sieber C.M.K."/>
            <person name="Tom L.M."/>
            <person name="Gardinali P."/>
            <person name="Banfield J.F."/>
            <person name="Atlas R.M."/>
            <person name="Andersen G.L."/>
        </authorList>
    </citation>
    <scope>NUCLEOTIDE SEQUENCE [LARGE SCALE GENOMIC DNA]</scope>
</reference>
<evidence type="ECO:0008006" key="6">
    <source>
        <dbReference type="Google" id="ProtNLM"/>
    </source>
</evidence>
<comment type="caution">
    <text evidence="4">The sequence shown here is derived from an EMBL/GenBank/DDBJ whole genome shotgun (WGS) entry which is preliminary data.</text>
</comment>
<sequence>MTDYTYISSENIDNTQIITICREEVYNALNTEAKMEIVKAIRAANKDQDVKSIILTAAGKAFCTGQDLNDRSVQASEAPVDLGVTLETEWNPLVQSIKDSKKLVIGAINGVCAGAGLSVALACDFIYAAPKAKFISGFSKLGLAPDAGSSYTFVKAMGHQKTLEFFLFNEPLLADQLKDYGLINDVSEDVVKKAQEIALKINAMAPQCIELIKKNVQYARDNSFNESIKNEIYAQRFLGNSEDYKEGLSAFFDKRAPNFKGN</sequence>
<evidence type="ECO:0000256" key="1">
    <source>
        <dbReference type="ARBA" id="ARBA00005254"/>
    </source>
</evidence>
<dbReference type="GO" id="GO:0006635">
    <property type="term" value="P:fatty acid beta-oxidation"/>
    <property type="evidence" value="ECO:0007669"/>
    <property type="project" value="TreeGrafter"/>
</dbReference>
<dbReference type="CDD" id="cd06558">
    <property type="entry name" value="crotonase-like"/>
    <property type="match status" value="1"/>
</dbReference>
<dbReference type="InterPro" id="IPR001753">
    <property type="entry name" value="Enoyl-CoA_hydra/iso"/>
</dbReference>
<dbReference type="PANTHER" id="PTHR11941">
    <property type="entry name" value="ENOYL-COA HYDRATASE-RELATED"/>
    <property type="match status" value="1"/>
</dbReference>
<accession>A0A1Y5F9N4</accession>
<gene>
    <name evidence="4" type="ORF">A9Q84_06540</name>
</gene>
<proteinExistence type="inferred from homology"/>